<dbReference type="PIRSF" id="PIRSF005719">
    <property type="entry name" value="SMC"/>
    <property type="match status" value="1"/>
</dbReference>
<protein>
    <recommendedName>
        <fullName evidence="11">Structural maintenance of chromosomes protein</fullName>
    </recommendedName>
</protein>
<dbReference type="GO" id="GO:0000796">
    <property type="term" value="C:condensin complex"/>
    <property type="evidence" value="ECO:0007669"/>
    <property type="project" value="TreeGrafter"/>
</dbReference>
<dbReference type="PANTHER" id="PTHR18937">
    <property type="entry name" value="STRUCTURAL MAINTENANCE OF CHROMOSOMES SMC FAMILY MEMBER"/>
    <property type="match status" value="1"/>
</dbReference>
<dbReference type="InterPro" id="IPR003395">
    <property type="entry name" value="RecF/RecN/SMC_N"/>
</dbReference>
<dbReference type="GO" id="GO:0007076">
    <property type="term" value="P:mitotic chromosome condensation"/>
    <property type="evidence" value="ECO:0007669"/>
    <property type="project" value="TreeGrafter"/>
</dbReference>
<reference evidence="15" key="1">
    <citation type="journal article" date="2017" name="J. Hered.">
        <title>Retention of Core Meiotic Genes Across Diverse Hymenoptera.</title>
        <authorList>
            <person name="Tvedte E.S."/>
            <person name="Forbes A.A."/>
            <person name="Logsdon J.M.Jr."/>
        </authorList>
    </citation>
    <scope>NUCLEOTIDE SEQUENCE</scope>
    <source>
        <tissue evidence="15">Whole body</tissue>
    </source>
</reference>
<evidence type="ECO:0000256" key="11">
    <source>
        <dbReference type="PIRNR" id="PIRNR005719"/>
    </source>
</evidence>
<evidence type="ECO:0000256" key="12">
    <source>
        <dbReference type="SAM" id="Coils"/>
    </source>
</evidence>
<evidence type="ECO:0000256" key="5">
    <source>
        <dbReference type="ARBA" id="ARBA00022776"/>
    </source>
</evidence>
<feature type="compositionally biased region" description="Basic and acidic residues" evidence="13">
    <location>
        <begin position="1264"/>
        <end position="1273"/>
    </location>
</feature>
<feature type="compositionally biased region" description="Basic and acidic residues" evidence="13">
    <location>
        <begin position="393"/>
        <end position="404"/>
    </location>
</feature>
<feature type="coiled-coil region" evidence="12">
    <location>
        <begin position="411"/>
        <end position="547"/>
    </location>
</feature>
<dbReference type="InterPro" id="IPR036277">
    <property type="entry name" value="SMC_hinge_sf"/>
</dbReference>
<organism evidence="15">
    <name type="scientific">Diachasma muliebre</name>
    <dbReference type="NCBI Taxonomy" id="1309577"/>
    <lineage>
        <taxon>Eukaryota</taxon>
        <taxon>Metazoa</taxon>
        <taxon>Ecdysozoa</taxon>
        <taxon>Arthropoda</taxon>
        <taxon>Hexapoda</taxon>
        <taxon>Insecta</taxon>
        <taxon>Pterygota</taxon>
        <taxon>Neoptera</taxon>
        <taxon>Endopterygota</taxon>
        <taxon>Hymenoptera</taxon>
        <taxon>Apocrita</taxon>
        <taxon>Ichneumonoidea</taxon>
        <taxon>Braconidae</taxon>
        <taxon>Opiinae</taxon>
        <taxon>Diachasma</taxon>
    </lineage>
</organism>
<evidence type="ECO:0000256" key="3">
    <source>
        <dbReference type="ARBA" id="ARBA00022618"/>
    </source>
</evidence>
<keyword evidence="4" id="KW-0547">Nucleotide-binding</keyword>
<evidence type="ECO:0000256" key="1">
    <source>
        <dbReference type="ARBA" id="ARBA00004123"/>
    </source>
</evidence>
<gene>
    <name evidence="15" type="primary">SMC4A</name>
</gene>
<accession>A0A291S6Y7</accession>
<keyword evidence="5" id="KW-0498">Mitosis</keyword>
<dbReference type="Gene3D" id="1.10.287.1490">
    <property type="match status" value="1"/>
</dbReference>
<feature type="region of interest" description="Disordered" evidence="13">
    <location>
        <begin position="378"/>
        <end position="404"/>
    </location>
</feature>
<feature type="region of interest" description="Disordered" evidence="13">
    <location>
        <begin position="1"/>
        <end position="36"/>
    </location>
</feature>
<dbReference type="FunFam" id="3.40.50.300:FF:000585">
    <property type="entry name" value="Structural maintenance of chromosomes 4"/>
    <property type="match status" value="1"/>
</dbReference>
<comment type="similarity">
    <text evidence="2">Belongs to the SMC family. SMC4 subfamily.</text>
</comment>
<dbReference type="GO" id="GO:0005634">
    <property type="term" value="C:nucleus"/>
    <property type="evidence" value="ECO:0007669"/>
    <property type="project" value="UniProtKB-SubCell"/>
</dbReference>
<evidence type="ECO:0000256" key="13">
    <source>
        <dbReference type="SAM" id="MobiDB-lite"/>
    </source>
</evidence>
<dbReference type="Pfam" id="PF06470">
    <property type="entry name" value="SMC_hinge"/>
    <property type="match status" value="1"/>
</dbReference>
<feature type="domain" description="SMC hinge" evidence="14">
    <location>
        <begin position="585"/>
        <end position="701"/>
    </location>
</feature>
<dbReference type="SMART" id="SM00968">
    <property type="entry name" value="SMC_hinge"/>
    <property type="match status" value="1"/>
</dbReference>
<evidence type="ECO:0000256" key="9">
    <source>
        <dbReference type="ARBA" id="ARBA00023242"/>
    </source>
</evidence>
<feature type="coiled-coil region" evidence="12">
    <location>
        <begin position="748"/>
        <end position="989"/>
    </location>
</feature>
<dbReference type="GO" id="GO:0005524">
    <property type="term" value="F:ATP binding"/>
    <property type="evidence" value="ECO:0007669"/>
    <property type="project" value="UniProtKB-KW"/>
</dbReference>
<feature type="compositionally biased region" description="Basic and acidic residues" evidence="13">
    <location>
        <begin position="15"/>
        <end position="33"/>
    </location>
</feature>
<keyword evidence="7 12" id="KW-0175">Coiled coil</keyword>
<evidence type="ECO:0000256" key="8">
    <source>
        <dbReference type="ARBA" id="ARBA00023067"/>
    </source>
</evidence>
<dbReference type="Gene3D" id="3.40.50.300">
    <property type="entry name" value="P-loop containing nucleotide triphosphate hydrolases"/>
    <property type="match status" value="2"/>
</dbReference>
<dbReference type="Gene3D" id="3.30.70.1620">
    <property type="match status" value="1"/>
</dbReference>
<dbReference type="SUPFAM" id="SSF75553">
    <property type="entry name" value="Smc hinge domain"/>
    <property type="match status" value="1"/>
</dbReference>
<sequence>MSEPAPRADPAELDSNDRAPYDSDEEGGVRIDDDIYIPPPPRKLTEHSLADPRLIISKIINRNFKSYAGSVEIGPFNVCFSSIVGPNGSGKSNVIDSMLFVFGYRATKIRSKKLSSLIHSSNEHPNCPSCSVSVHFHKVLDRPNEKYDQVPGSEIVISRTAFKDSSSFYELNGRKVQFKEIARLLRHEGVDLDHNRFLILQGEVEQIALMKPKGQGENDTGMLEFLEDIIGTTRYKEPLEKLVTKIEIMSERVVERTNRLRMAEKERDTLKEPMQEAVGYLKIENTITKLQHKLYCCKKLETLAVIKKRESSHKDLESDIRDLKTEMGRIHEEKDELSKEWKEKSRKWESIQAQHDAASGRFEEIRKRDEALHAELVETNKRRKSNMSAVKGEQSRREELSKIPEKNSSEIEECEKLIRRQISKKEKEEEELRVVMGSLKEKTEPLMKRRADLEKRLIDYRRNVNEAKARFDLAESELQIYTSVEKTEREKLEKLRETLQRAAETLRDRKEQLEVFKKKIPKTERSLQDARAELAETRAQELEAQGKLKGMRLQFEEQRSAMNASKSRSAVLDFLMQEKREGRLPGVVGRLGDLGAVDAKYDIAVSTACGALDHIVVDTVDTAQRCIESLRRGNVGRANFIPLEKQQHLVEVYQQRLETPENVVRLFDVVKVEDERILPAFYFALRNTLLAGDLEQGSRIAYGAQRWRVVTIQGQLIETSGTMSGGGRPAKGRIGQRVVRNEPSTADVESLQGELDRIFEECNRLRMKQPPLEEQIRALTPALEEMTLNRDKFEIEVQTIQEQAPSLKQQLKAQEKRVVEAKSSPERVRELAEAVERARGGLEESQRDSQSTEQAVKSINEEIEELAGGRVKEQQKKISDLAKAIDKARKEICRLQVGIKSSERDAQKTSQRIEQLEADIEVCQNRLREIQGEIQGCEEEAKGVIEEMKVHEKALEERDAAGASLKEKIHKLQERENNMKATKIDLDEKFKASSSAIAELSQRVSKYERGIRGLKLTDIPDEPREELPDFTDQEIASFDTRTVANNLAAAQERLPQEIPNMQTIKDYLEKDRVFMQRSAQVQEATDARNKMRSAYDEARRRRAEEFHAGFNVITTKLKEMYQMITLGGAAELELVDSLDPFTEGITFSVRPPKKSWKNISNLSGGEKTLSSLALVFALHHYKPTPLYFMDEIDAALDFKNVSIVGRYIKDRTKNAQFIVISLRSEMFELADALIGIYKTFNATKSVPVDVKRVYAGHPEIGERERAKAAERPLGRASLSQAVGAGERRSVRMPLTCPPVMENPEEDTENQEPAEELLDESLSPLPDPPAPGLNRRSLGGDTPVTSRRSLRETNSQI</sequence>
<keyword evidence="6" id="KW-0067">ATP-binding</keyword>
<proteinExistence type="inferred from homology"/>
<dbReference type="InterPro" id="IPR024704">
    <property type="entry name" value="SMC"/>
</dbReference>
<evidence type="ECO:0000256" key="7">
    <source>
        <dbReference type="ARBA" id="ARBA00023054"/>
    </source>
</evidence>
<keyword evidence="9 11" id="KW-0539">Nucleus</keyword>
<dbReference type="Pfam" id="PF02463">
    <property type="entry name" value="SMC_N"/>
    <property type="match status" value="1"/>
</dbReference>
<dbReference type="PANTHER" id="PTHR18937:SF172">
    <property type="entry name" value="STRUCTURAL MAINTENANCE OF CHROMOSOMES PROTEIN"/>
    <property type="match status" value="1"/>
</dbReference>
<feature type="compositionally biased region" description="Acidic residues" evidence="13">
    <location>
        <begin position="1302"/>
        <end position="1318"/>
    </location>
</feature>
<keyword evidence="3" id="KW-0132">Cell division</keyword>
<keyword evidence="8" id="KW-0226">DNA condensation</keyword>
<dbReference type="FunFam" id="3.40.50.300:FF:000481">
    <property type="entry name" value="Structural maintenance of chromosomes 4"/>
    <property type="match status" value="1"/>
</dbReference>
<name>A0A291S6Y7_9HYME</name>
<dbReference type="Gene3D" id="1.20.1060.20">
    <property type="match status" value="1"/>
</dbReference>
<feature type="compositionally biased region" description="Polar residues" evidence="13">
    <location>
        <begin position="1342"/>
        <end position="1356"/>
    </location>
</feature>
<comment type="subcellular location">
    <subcellularLocation>
        <location evidence="1 11">Nucleus</location>
    </subcellularLocation>
</comment>
<evidence type="ECO:0000313" key="15">
    <source>
        <dbReference type="EMBL" id="ATL75372.1"/>
    </source>
</evidence>
<keyword evidence="10" id="KW-0131">Cell cycle</keyword>
<evidence type="ECO:0000256" key="2">
    <source>
        <dbReference type="ARBA" id="ARBA00006005"/>
    </source>
</evidence>
<evidence type="ECO:0000259" key="14">
    <source>
        <dbReference type="SMART" id="SM00968"/>
    </source>
</evidence>
<evidence type="ECO:0000256" key="6">
    <source>
        <dbReference type="ARBA" id="ARBA00022840"/>
    </source>
</evidence>
<feature type="coiled-coil region" evidence="12">
    <location>
        <begin position="306"/>
        <end position="340"/>
    </location>
</feature>
<dbReference type="GO" id="GO:0016887">
    <property type="term" value="F:ATP hydrolysis activity"/>
    <property type="evidence" value="ECO:0007669"/>
    <property type="project" value="InterPro"/>
</dbReference>
<dbReference type="SUPFAM" id="SSF52540">
    <property type="entry name" value="P-loop containing nucleoside triphosphate hydrolases"/>
    <property type="match status" value="1"/>
</dbReference>
<evidence type="ECO:0000256" key="4">
    <source>
        <dbReference type="ARBA" id="ARBA00022741"/>
    </source>
</evidence>
<feature type="region of interest" description="Disordered" evidence="13">
    <location>
        <begin position="1264"/>
        <end position="1356"/>
    </location>
</feature>
<dbReference type="GO" id="GO:0051301">
    <property type="term" value="P:cell division"/>
    <property type="evidence" value="ECO:0007669"/>
    <property type="project" value="UniProtKB-KW"/>
</dbReference>
<dbReference type="InterPro" id="IPR027417">
    <property type="entry name" value="P-loop_NTPase"/>
</dbReference>
<evidence type="ECO:0000256" key="10">
    <source>
        <dbReference type="ARBA" id="ARBA00023306"/>
    </source>
</evidence>
<dbReference type="EMBL" id="MF433021">
    <property type="protein sequence ID" value="ATL75372.1"/>
    <property type="molecule type" value="Genomic_DNA"/>
</dbReference>
<dbReference type="InterPro" id="IPR010935">
    <property type="entry name" value="SMC_hinge"/>
</dbReference>